<evidence type="ECO:0000256" key="1">
    <source>
        <dbReference type="SAM" id="MobiDB-lite"/>
    </source>
</evidence>
<accession>A0A9E6LAC6</accession>
<dbReference type="InterPro" id="IPR051176">
    <property type="entry name" value="Cent_Immune-Sig_Mod"/>
</dbReference>
<feature type="region of interest" description="Disordered" evidence="1">
    <location>
        <begin position="1"/>
        <end position="71"/>
    </location>
</feature>
<name>A0A9E6LAC6_AMPCL</name>
<dbReference type="EMBL" id="MN937447">
    <property type="protein sequence ID" value="QNA47550.1"/>
    <property type="molecule type" value="mRNA"/>
</dbReference>
<feature type="region of interest" description="Disordered" evidence="1">
    <location>
        <begin position="498"/>
        <end position="539"/>
    </location>
</feature>
<feature type="region of interest" description="Disordered" evidence="1">
    <location>
        <begin position="350"/>
        <end position="461"/>
    </location>
</feature>
<feature type="compositionally biased region" description="Low complexity" evidence="1">
    <location>
        <begin position="499"/>
        <end position="513"/>
    </location>
</feature>
<dbReference type="AlphaFoldDB" id="A0A9E6LAC6"/>
<dbReference type="GO" id="GO:0005814">
    <property type="term" value="C:centriole"/>
    <property type="evidence" value="ECO:0007669"/>
    <property type="project" value="TreeGrafter"/>
</dbReference>
<feature type="region of interest" description="Disordered" evidence="1">
    <location>
        <begin position="130"/>
        <end position="155"/>
    </location>
</feature>
<dbReference type="PANTHER" id="PTHR15715:SF17">
    <property type="entry name" value="CENTROSOMAL PROTEIN OF 170 KDA"/>
    <property type="match status" value="1"/>
</dbReference>
<evidence type="ECO:0000313" key="2">
    <source>
        <dbReference type="EMBL" id="QNA47550.1"/>
    </source>
</evidence>
<proteinExistence type="evidence at transcript level"/>
<dbReference type="PANTHER" id="PTHR15715">
    <property type="entry name" value="CENTROSOMAL PROTEIN OF 170 KDA"/>
    <property type="match status" value="1"/>
</dbReference>
<sequence length="539" mass="56850">MLRRCPVGPPLYGQPSWWGDGDADDENSFKQETKSSTKKHDSSTSESKEARRGEKAKEGGLHASAGHDSSYFEIPTKEGHMANNGIHEIPTKDTEGSAAHSHIATAQGHASFTIEFDNTSPGKVTIKDHVSKFTPDHHRSRSKKSGAGSAGAGGRDLSTLQAAMMASESKVADWLAQNDPTLVRSESAEDDSKSIKSDVPVHLKRLKGSKHEDGTQSDSENGLGLRFANRRHALEERLKAAHSHVGGGAGGGNVTVSGSKTTGTPDGLHDRILRRGKPSQAQIIFIFSDCTPAGGRSWWGGTVSLSPPSHPKVFSISTSASTASDSGKVPAPIPATVTVGAPTAARVLLKQRSEDPSIGRSSASTGLATGSPTSPSEDTSVLGRGGGAAGAEGEDDHSDKGTYTIELENRNPEEEEARRMIDKVFGVQQNTDSSILSDPKSRRKGKEPGETGKEALPGDSSWVSQWASLAANHTRTDPEGSGAETAAFLVKERGADAFESGASLSRGESSSSLTDRKRRTLPQLPVDDPGLIHYQSSEV</sequence>
<feature type="compositionally biased region" description="Basic and acidic residues" evidence="1">
    <location>
        <begin position="27"/>
        <end position="60"/>
    </location>
</feature>
<protein>
    <submittedName>
        <fullName evidence="2">Complement C2-like protein</fullName>
    </submittedName>
</protein>
<reference evidence="2" key="1">
    <citation type="submission" date="2020-01" db="EMBL/GenBank/DDBJ databases">
        <title>Molecular characterization of A. clarkii.</title>
        <authorList>
            <person name="Lee J."/>
        </authorList>
    </citation>
    <scope>NUCLEOTIDE SEQUENCE</scope>
</reference>
<feature type="compositionally biased region" description="Basic and acidic residues" evidence="1">
    <location>
        <begin position="407"/>
        <end position="422"/>
    </location>
</feature>
<feature type="compositionally biased region" description="Polar residues" evidence="1">
    <location>
        <begin position="359"/>
        <end position="379"/>
    </location>
</feature>
<feature type="region of interest" description="Disordered" evidence="1">
    <location>
        <begin position="242"/>
        <end position="270"/>
    </location>
</feature>
<feature type="compositionally biased region" description="Polar residues" evidence="1">
    <location>
        <begin position="427"/>
        <end position="436"/>
    </location>
</feature>
<organism evidence="2">
    <name type="scientific">Amphiprion clarkii</name>
    <name type="common">Clark's amemonefish</name>
    <name type="synonym">Anthias clarkii</name>
    <dbReference type="NCBI Taxonomy" id="80970"/>
    <lineage>
        <taxon>Eukaryota</taxon>
        <taxon>Metazoa</taxon>
        <taxon>Chordata</taxon>
        <taxon>Craniata</taxon>
        <taxon>Vertebrata</taxon>
        <taxon>Euteleostomi</taxon>
        <taxon>Actinopterygii</taxon>
        <taxon>Neopterygii</taxon>
        <taxon>Teleostei</taxon>
        <taxon>Neoteleostei</taxon>
        <taxon>Acanthomorphata</taxon>
        <taxon>Ovalentaria</taxon>
        <taxon>Pomacentridae</taxon>
        <taxon>Amphiprion</taxon>
    </lineage>
</organism>